<dbReference type="Pfam" id="PF17035">
    <property type="entry name" value="BET"/>
    <property type="match status" value="1"/>
</dbReference>
<dbReference type="GO" id="GO:0006355">
    <property type="term" value="P:regulation of DNA-templated transcription"/>
    <property type="evidence" value="ECO:0007669"/>
    <property type="project" value="TreeGrafter"/>
</dbReference>
<gene>
    <name evidence="3" type="ORF">A4X13_0g3489</name>
</gene>
<feature type="compositionally biased region" description="Polar residues" evidence="2">
    <location>
        <begin position="1"/>
        <end position="12"/>
    </location>
</feature>
<reference evidence="3" key="2">
    <citation type="journal article" date="2019" name="IMA Fungus">
        <title>Genome sequencing and comparison of five Tilletia species to identify candidate genes for the detection of regulated species infecting wheat.</title>
        <authorList>
            <person name="Nguyen H.D.T."/>
            <person name="Sultana T."/>
            <person name="Kesanakurti P."/>
            <person name="Hambleton S."/>
        </authorList>
    </citation>
    <scope>NUCLEOTIDE SEQUENCE</scope>
    <source>
        <strain evidence="3">DAOMC 236416</strain>
    </source>
</reference>
<dbReference type="PANTHER" id="PTHR22880">
    <property type="entry name" value="FALZ-RELATED BROMODOMAIN-CONTAINING PROTEINS"/>
    <property type="match status" value="1"/>
</dbReference>
<dbReference type="PRINTS" id="PR00503">
    <property type="entry name" value="BROMODOMAIN"/>
</dbReference>
<evidence type="ECO:0000313" key="4">
    <source>
        <dbReference type="Proteomes" id="UP000077521"/>
    </source>
</evidence>
<evidence type="ECO:0008006" key="5">
    <source>
        <dbReference type="Google" id="ProtNLM"/>
    </source>
</evidence>
<evidence type="ECO:0000256" key="2">
    <source>
        <dbReference type="SAM" id="MobiDB-lite"/>
    </source>
</evidence>
<feature type="compositionally biased region" description="Low complexity" evidence="2">
    <location>
        <begin position="769"/>
        <end position="782"/>
    </location>
</feature>
<dbReference type="Proteomes" id="UP000077521">
    <property type="component" value="Unassembled WGS sequence"/>
</dbReference>
<dbReference type="InterPro" id="IPR027353">
    <property type="entry name" value="NET_dom"/>
</dbReference>
<feature type="region of interest" description="Disordered" evidence="2">
    <location>
        <begin position="237"/>
        <end position="302"/>
    </location>
</feature>
<dbReference type="Pfam" id="PF00439">
    <property type="entry name" value="Bromodomain"/>
    <property type="match status" value="3"/>
</dbReference>
<keyword evidence="4" id="KW-1185">Reference proteome</keyword>
<comment type="caution">
    <text evidence="3">The sequence shown here is derived from an EMBL/GenBank/DDBJ whole genome shotgun (WGS) entry which is preliminary data.</text>
</comment>
<protein>
    <recommendedName>
        <fullName evidence="5">NET domain-containing protein</fullName>
    </recommendedName>
</protein>
<dbReference type="PROSITE" id="PS50014">
    <property type="entry name" value="BROMODOMAIN_2"/>
    <property type="match status" value="2"/>
</dbReference>
<dbReference type="SMART" id="SM00297">
    <property type="entry name" value="BROMO"/>
    <property type="match status" value="2"/>
</dbReference>
<dbReference type="GO" id="GO:0000785">
    <property type="term" value="C:chromatin"/>
    <property type="evidence" value="ECO:0007669"/>
    <property type="project" value="TreeGrafter"/>
</dbReference>
<feature type="region of interest" description="Disordered" evidence="2">
    <location>
        <begin position="442"/>
        <end position="528"/>
    </location>
</feature>
<sequence length="1003" mass="104395">MSQPEQNASTSLPAPPPDQPAQSSTEAASPVGAAPPAAPEAPAPAPAPAAPAEESAGDDSLTDEDPPSSPPQTQPLSQPPAPSSSAEHPSSDALPLTQEMPPPTQETEPSSSQFQAPPIPASLPPSQDSMPIDDASDDDDASTAPATQHSLTHSSANGPASADTTTTLSTSATALEPLALVENAEPVARTQTDASVAPVSQVDSAPFAALAINSAAHPFGKVDQEMPQALAAPVTPELASAPNGTHPAATPNGTLPTPSPTIASAPSAPAPVPASTPAPAVAKPPPSTPVASAGASNGPPGVVQMSSAQIKFAQNAIRSLKVRSEARWFLDPVDPVALNIPSYVVVVKEPMDLGTIDFKLSLTSFNRNAQVNGNRSPRPSEKVRQAIARQLNPSLDYYTTVASFERDVTLVFDNCAKFNGEEHQIAKQGRELQKVFERQMKGMPADEPEPEKKPIELAPPPKPRTPSTSTVPAARRTSNVDAAGRPKREIVPPSSKDLPSADEPQSAPSVAGPSAAKKRRRHTLTPREQAYYARINAEDLRFAQKVMDEMYKPAHQNTAWVFYDLPDSSLDFAPAYYEMIKKPMSMRKIMVKLKAGEFTELADFDAAWQLLFRNCFTFNPADTDVYLMGKKLKDIYEDKMRKRPIHPPLSPDPLDDVEMLDADDEEARLAEIQAQIARLKAEAASLKAKEMKPVKAPKPSPAIASGPSNKKAKTAAAAAANAAPVVPALNGTLAAAAVDPPAPKPAKKKAAKPKDPNGVTPAGSKKKAASGGASPTRRASSGAAGGSNGAAKKQRRDSQPAKVVDTFQEITYQQKEELAFKIQELPEDRLDGALSIIAEDKPPSAGDEDEIELDIDAIEPRTLYKLYTYVVGPPPSVGSSGGDGGANGAGRSGGGGGSAGGGGGGGGGSKSGKKKGNKKSKPASGAGAADGRKRGTGGLKRKNLDEEEEAQRIASLRQQLNQFNGESSAGGSALPVDGAHDDLVHSDSSSGDDSGSDSESDYD</sequence>
<feature type="compositionally biased region" description="Pro residues" evidence="2">
    <location>
        <begin position="67"/>
        <end position="82"/>
    </location>
</feature>
<feature type="compositionally biased region" description="Basic residues" evidence="2">
    <location>
        <begin position="911"/>
        <end position="921"/>
    </location>
</feature>
<feature type="compositionally biased region" description="Acidic residues" evidence="2">
    <location>
        <begin position="55"/>
        <end position="66"/>
    </location>
</feature>
<evidence type="ECO:0000256" key="1">
    <source>
        <dbReference type="ARBA" id="ARBA00023117"/>
    </source>
</evidence>
<name>A0A177TAN1_9BASI</name>
<dbReference type="PROSITE" id="PS51525">
    <property type="entry name" value="NET"/>
    <property type="match status" value="1"/>
</dbReference>
<dbReference type="GO" id="GO:0005634">
    <property type="term" value="C:nucleus"/>
    <property type="evidence" value="ECO:0007669"/>
    <property type="project" value="TreeGrafter"/>
</dbReference>
<feature type="region of interest" description="Disordered" evidence="2">
    <location>
        <begin position="687"/>
        <end position="709"/>
    </location>
</feature>
<feature type="compositionally biased region" description="Low complexity" evidence="2">
    <location>
        <begin position="20"/>
        <end position="35"/>
    </location>
</feature>
<evidence type="ECO:0000313" key="3">
    <source>
        <dbReference type="EMBL" id="KAE8254253.1"/>
    </source>
</evidence>
<feature type="compositionally biased region" description="Polar residues" evidence="2">
    <location>
        <begin position="956"/>
        <end position="970"/>
    </location>
</feature>
<dbReference type="GO" id="GO:0006338">
    <property type="term" value="P:chromatin remodeling"/>
    <property type="evidence" value="ECO:0007669"/>
    <property type="project" value="TreeGrafter"/>
</dbReference>
<dbReference type="AlphaFoldDB" id="A0A177TAN1"/>
<feature type="compositionally biased region" description="Acidic residues" evidence="2">
    <location>
        <begin position="994"/>
        <end position="1003"/>
    </location>
</feature>
<dbReference type="Gene3D" id="1.20.920.10">
    <property type="entry name" value="Bromodomain-like"/>
    <property type="match status" value="2"/>
</dbReference>
<feature type="compositionally biased region" description="Polar residues" evidence="2">
    <location>
        <begin position="144"/>
        <end position="158"/>
    </location>
</feature>
<feature type="region of interest" description="Disordered" evidence="2">
    <location>
        <begin position="737"/>
        <end position="805"/>
    </location>
</feature>
<feature type="compositionally biased region" description="Low complexity" evidence="2">
    <location>
        <begin position="83"/>
        <end position="113"/>
    </location>
</feature>
<accession>A0A177TAN1</accession>
<reference evidence="3" key="1">
    <citation type="submission" date="2016-04" db="EMBL/GenBank/DDBJ databases">
        <authorList>
            <person name="Nguyen H.D."/>
            <person name="Samba Siva P."/>
            <person name="Cullis J."/>
            <person name="Levesque C.A."/>
            <person name="Hambleton S."/>
        </authorList>
    </citation>
    <scope>NUCLEOTIDE SEQUENCE</scope>
    <source>
        <strain evidence="3">DAOMC 236416</strain>
    </source>
</reference>
<dbReference type="PANTHER" id="PTHR22880:SF225">
    <property type="entry name" value="BROMODOMAIN-CONTAINING PROTEIN BET-1-RELATED"/>
    <property type="match status" value="1"/>
</dbReference>
<feature type="compositionally biased region" description="Pro residues" evidence="2">
    <location>
        <begin position="36"/>
        <end position="49"/>
    </location>
</feature>
<dbReference type="InterPro" id="IPR050935">
    <property type="entry name" value="Bromo_chromatin_reader"/>
</dbReference>
<feature type="compositionally biased region" description="Low complexity" evidence="2">
    <location>
        <begin position="160"/>
        <end position="170"/>
    </location>
</feature>
<feature type="region of interest" description="Disordered" evidence="2">
    <location>
        <begin position="870"/>
        <end position="1003"/>
    </location>
</feature>
<dbReference type="InterPro" id="IPR001487">
    <property type="entry name" value="Bromodomain"/>
</dbReference>
<organism evidence="3 4">
    <name type="scientific">Tilletia indica</name>
    <dbReference type="NCBI Taxonomy" id="43049"/>
    <lineage>
        <taxon>Eukaryota</taxon>
        <taxon>Fungi</taxon>
        <taxon>Dikarya</taxon>
        <taxon>Basidiomycota</taxon>
        <taxon>Ustilaginomycotina</taxon>
        <taxon>Exobasidiomycetes</taxon>
        <taxon>Tilletiales</taxon>
        <taxon>Tilletiaceae</taxon>
        <taxon>Tilletia</taxon>
    </lineage>
</organism>
<dbReference type="Gene3D" id="1.20.1270.220">
    <property type="match status" value="1"/>
</dbReference>
<dbReference type="EMBL" id="LWDF02000197">
    <property type="protein sequence ID" value="KAE8254253.1"/>
    <property type="molecule type" value="Genomic_DNA"/>
</dbReference>
<dbReference type="InterPro" id="IPR038336">
    <property type="entry name" value="NET_sf"/>
</dbReference>
<feature type="compositionally biased region" description="Pro residues" evidence="2">
    <location>
        <begin position="268"/>
        <end position="288"/>
    </location>
</feature>
<dbReference type="SUPFAM" id="SSF47370">
    <property type="entry name" value="Bromodomain"/>
    <property type="match status" value="2"/>
</dbReference>
<feature type="compositionally biased region" description="Gly residues" evidence="2">
    <location>
        <begin position="879"/>
        <end position="910"/>
    </location>
</feature>
<proteinExistence type="predicted"/>
<feature type="region of interest" description="Disordered" evidence="2">
    <location>
        <begin position="1"/>
        <end position="170"/>
    </location>
</feature>
<keyword evidence="1" id="KW-0103">Bromodomain</keyword>
<dbReference type="InterPro" id="IPR036427">
    <property type="entry name" value="Bromodomain-like_sf"/>
</dbReference>